<evidence type="ECO:0000313" key="2">
    <source>
        <dbReference type="EMBL" id="MBP1990359.1"/>
    </source>
</evidence>
<reference evidence="2 3" key="1">
    <citation type="submission" date="2021-03" db="EMBL/GenBank/DDBJ databases">
        <title>Genomic Encyclopedia of Type Strains, Phase IV (KMG-IV): sequencing the most valuable type-strain genomes for metagenomic binning, comparative biology and taxonomic classification.</title>
        <authorList>
            <person name="Goeker M."/>
        </authorList>
    </citation>
    <scope>NUCLEOTIDE SEQUENCE [LARGE SCALE GENOMIC DNA]</scope>
    <source>
        <strain evidence="2 3">DSM 26048</strain>
    </source>
</reference>
<feature type="domain" description="Fibronectin type-III" evidence="1">
    <location>
        <begin position="59"/>
        <end position="155"/>
    </location>
</feature>
<dbReference type="SMART" id="SM00060">
    <property type="entry name" value="FN3"/>
    <property type="match status" value="1"/>
</dbReference>
<dbReference type="Gene3D" id="2.60.40.10">
    <property type="entry name" value="Immunoglobulins"/>
    <property type="match status" value="1"/>
</dbReference>
<dbReference type="PROSITE" id="PS50853">
    <property type="entry name" value="FN3"/>
    <property type="match status" value="1"/>
</dbReference>
<evidence type="ECO:0000259" key="1">
    <source>
        <dbReference type="PROSITE" id="PS50853"/>
    </source>
</evidence>
<evidence type="ECO:0000313" key="3">
    <source>
        <dbReference type="Proteomes" id="UP001519287"/>
    </source>
</evidence>
<dbReference type="EMBL" id="JAGGLB010000004">
    <property type="protein sequence ID" value="MBP1990359.1"/>
    <property type="molecule type" value="Genomic_DNA"/>
</dbReference>
<sequence length="318" mass="34174">MSWIKAIILQANKSTLDKLSDNGNILLFNGSPVGGGDISGISFEDWTVGQQVQIVDDIPPLDPEVATISISNVQQTSLTLNWGQSASLDVSEYEVYKGGTIMATLAPPYSKFQFLEYKVTQLLPNTTYTFSIKAVDTSNNRSKGVSITTKTIGNRAIAMNGITDFLKLPSLTFTTIELKFALHLPIPVPSNVSIVDARSGIANAYYERSSNGSDNIGAGWNSIYINGVINQNIPIPNDVVTILQLNLSYAGTDDINIFSNSGGEQRAAGSIYYVKLFNNGNLVAYYDFTTQFIGSVVDDSSGKGSPAAILTGGTWITP</sequence>
<dbReference type="Proteomes" id="UP001519287">
    <property type="component" value="Unassembled WGS sequence"/>
</dbReference>
<gene>
    <name evidence="2" type="ORF">J2Z66_001957</name>
</gene>
<dbReference type="SUPFAM" id="SSF49265">
    <property type="entry name" value="Fibronectin type III"/>
    <property type="match status" value="1"/>
</dbReference>
<protein>
    <recommendedName>
        <fullName evidence="1">Fibronectin type-III domain-containing protein</fullName>
    </recommendedName>
</protein>
<dbReference type="InterPro" id="IPR003961">
    <property type="entry name" value="FN3_dom"/>
</dbReference>
<dbReference type="InterPro" id="IPR036116">
    <property type="entry name" value="FN3_sf"/>
</dbReference>
<dbReference type="RefSeq" id="WP_209971135.1">
    <property type="nucleotide sequence ID" value="NZ_JAGGLB010000004.1"/>
</dbReference>
<dbReference type="CDD" id="cd00063">
    <property type="entry name" value="FN3"/>
    <property type="match status" value="1"/>
</dbReference>
<dbReference type="InterPro" id="IPR013783">
    <property type="entry name" value="Ig-like_fold"/>
</dbReference>
<comment type="caution">
    <text evidence="2">The sequence shown here is derived from an EMBL/GenBank/DDBJ whole genome shotgun (WGS) entry which is preliminary data.</text>
</comment>
<organism evidence="2 3">
    <name type="scientific">Paenibacillus eucommiae</name>
    <dbReference type="NCBI Taxonomy" id="1355755"/>
    <lineage>
        <taxon>Bacteria</taxon>
        <taxon>Bacillati</taxon>
        <taxon>Bacillota</taxon>
        <taxon>Bacilli</taxon>
        <taxon>Bacillales</taxon>
        <taxon>Paenibacillaceae</taxon>
        <taxon>Paenibacillus</taxon>
    </lineage>
</organism>
<accession>A0ABS4IUV9</accession>
<keyword evidence="3" id="KW-1185">Reference proteome</keyword>
<dbReference type="Pfam" id="PF00041">
    <property type="entry name" value="fn3"/>
    <property type="match status" value="1"/>
</dbReference>
<proteinExistence type="predicted"/>
<name>A0ABS4IUV9_9BACL</name>